<evidence type="ECO:0000313" key="2">
    <source>
        <dbReference type="EMBL" id="KAJ9609031.1"/>
    </source>
</evidence>
<feature type="transmembrane region" description="Helical" evidence="1">
    <location>
        <begin position="649"/>
        <end position="667"/>
    </location>
</feature>
<feature type="transmembrane region" description="Helical" evidence="1">
    <location>
        <begin position="100"/>
        <end position="120"/>
    </location>
</feature>
<accession>A0AA38X8W6</accession>
<dbReference type="AlphaFoldDB" id="A0AA38X8W6"/>
<evidence type="ECO:0000313" key="3">
    <source>
        <dbReference type="Proteomes" id="UP001172673"/>
    </source>
</evidence>
<feature type="transmembrane region" description="Helical" evidence="1">
    <location>
        <begin position="165"/>
        <end position="187"/>
    </location>
</feature>
<proteinExistence type="predicted"/>
<organism evidence="2 3">
    <name type="scientific">Cladophialophora chaetospira</name>
    <dbReference type="NCBI Taxonomy" id="386627"/>
    <lineage>
        <taxon>Eukaryota</taxon>
        <taxon>Fungi</taxon>
        <taxon>Dikarya</taxon>
        <taxon>Ascomycota</taxon>
        <taxon>Pezizomycotina</taxon>
        <taxon>Eurotiomycetes</taxon>
        <taxon>Chaetothyriomycetidae</taxon>
        <taxon>Chaetothyriales</taxon>
        <taxon>Herpotrichiellaceae</taxon>
        <taxon>Cladophialophora</taxon>
    </lineage>
</organism>
<keyword evidence="1" id="KW-1133">Transmembrane helix</keyword>
<name>A0AA38X8W6_9EURO</name>
<sequence>MSKSLYSIVSLRGPRQESESTIDIKLRDRNGDDSIQRKPSSAYGLDNADGHQMQVFWLRTITCICVPIFVTGYYAGLWAYWINGFDGSGPVPSGPSAGRWAFYIWFVVSAVGIGMSKYGLAGVEAALLMDPRWAPRNAFQLLLHCDKTWSGPVGWLRLRARPSPAWVLLAVISLAPYIALPLSGFTLQLTNGYSTNTPTASPANLVGLQPENFLDQNLEDVFTRSFNRWRSSTPSILYEKSAYYLPANRTSSPDRGWLEAFPNNWPDDGNITTFIAPQSTSIVEGEAWGLETSLNCTVVSSLSQFQLLSQRNADGSAPRCAAIDFNSSDESPEYYGLPDLCDFDVYLLSPIRNETLLYLNILDSTYFPVGNMELAVKYKKDDSNFNPPFSNKEPVLLEAALWQNPIEMVQKCVPLEKVVSNDLGTVVKDFQKTFKHTKITSALTGQTDMSPKQLDAIGIQCRSTYRTGTATINGRTGTYASFVDQEADALVSATPVPLATAIPRLFRSEVSAALSLQDMWGEQAFVDTINNLQVDWTSGSNMDLNPMAYIASNVSWLQNLYKSVDAFYRQPIYCDDDGNVNVTLTTTWQQLQLINSTQFLTSMVRAHKAYALEMSKPTVQDRNRFFVGNLTAISQTLIISRGDVPPQPVLALLAVWALCCSILGIVYGPRRRWSETLDGYSMFRFGMDRPQASEMCGTTKHFRDCPGLAELPGLVGDSAQEQRLGYVTLVDQWRGAASRRKKYL</sequence>
<keyword evidence="3" id="KW-1185">Reference proteome</keyword>
<feature type="transmembrane region" description="Helical" evidence="1">
    <location>
        <begin position="56"/>
        <end position="80"/>
    </location>
</feature>
<evidence type="ECO:0000256" key="1">
    <source>
        <dbReference type="SAM" id="Phobius"/>
    </source>
</evidence>
<protein>
    <submittedName>
        <fullName evidence="2">Uncharacterized protein</fullName>
    </submittedName>
</protein>
<keyword evidence="1" id="KW-0812">Transmembrane</keyword>
<gene>
    <name evidence="2" type="ORF">H2200_006802</name>
</gene>
<comment type="caution">
    <text evidence="2">The sequence shown here is derived from an EMBL/GenBank/DDBJ whole genome shotgun (WGS) entry which is preliminary data.</text>
</comment>
<dbReference type="Proteomes" id="UP001172673">
    <property type="component" value="Unassembled WGS sequence"/>
</dbReference>
<reference evidence="2" key="1">
    <citation type="submission" date="2022-10" db="EMBL/GenBank/DDBJ databases">
        <title>Culturing micro-colonial fungi from biological soil crusts in the Mojave desert and describing Neophaeococcomyces mojavensis, and introducing the new genera and species Taxawa tesnikishii.</title>
        <authorList>
            <person name="Kurbessoian T."/>
            <person name="Stajich J.E."/>
        </authorList>
    </citation>
    <scope>NUCLEOTIDE SEQUENCE</scope>
    <source>
        <strain evidence="2">TK_41</strain>
    </source>
</reference>
<keyword evidence="1" id="KW-0472">Membrane</keyword>
<dbReference type="EMBL" id="JAPDRK010000009">
    <property type="protein sequence ID" value="KAJ9609031.1"/>
    <property type="molecule type" value="Genomic_DNA"/>
</dbReference>